<dbReference type="SUPFAM" id="SSF56322">
    <property type="entry name" value="ADC synthase"/>
    <property type="match status" value="1"/>
</dbReference>
<dbReference type="InterPro" id="IPR044250">
    <property type="entry name" value="MenF-like"/>
</dbReference>
<evidence type="ECO:0000259" key="1">
    <source>
        <dbReference type="Pfam" id="PF00425"/>
    </source>
</evidence>
<accession>A0A816UPU6</accession>
<protein>
    <submittedName>
        <fullName evidence="2">(rape) hypothetical protein</fullName>
    </submittedName>
</protein>
<dbReference type="Gene3D" id="3.60.120.10">
    <property type="entry name" value="Anthranilate synthase"/>
    <property type="match status" value="1"/>
</dbReference>
<dbReference type="GO" id="GO:0008909">
    <property type="term" value="F:isochorismate synthase activity"/>
    <property type="evidence" value="ECO:0007669"/>
    <property type="project" value="InterPro"/>
</dbReference>
<dbReference type="PANTHER" id="PTHR47253:SF4">
    <property type="entry name" value="ISOCHORISMATE SYNTHASE 2, CHLOROPLASTIC"/>
    <property type="match status" value="1"/>
</dbReference>
<name>A0A816UPU6_BRANA</name>
<organism evidence="2">
    <name type="scientific">Brassica napus</name>
    <name type="common">Rape</name>
    <dbReference type="NCBI Taxonomy" id="3708"/>
    <lineage>
        <taxon>Eukaryota</taxon>
        <taxon>Viridiplantae</taxon>
        <taxon>Streptophyta</taxon>
        <taxon>Embryophyta</taxon>
        <taxon>Tracheophyta</taxon>
        <taxon>Spermatophyta</taxon>
        <taxon>Magnoliopsida</taxon>
        <taxon>eudicotyledons</taxon>
        <taxon>Gunneridae</taxon>
        <taxon>Pentapetalae</taxon>
        <taxon>rosids</taxon>
        <taxon>malvids</taxon>
        <taxon>Brassicales</taxon>
        <taxon>Brassicaceae</taxon>
        <taxon>Brassiceae</taxon>
        <taxon>Brassica</taxon>
    </lineage>
</organism>
<dbReference type="PANTHER" id="PTHR47253">
    <property type="match status" value="1"/>
</dbReference>
<gene>
    <name evidence="2" type="ORF">DARMORV10_C08P42930.1</name>
</gene>
<dbReference type="EMBL" id="HG994372">
    <property type="protein sequence ID" value="CAF2114664.1"/>
    <property type="molecule type" value="Genomic_DNA"/>
</dbReference>
<dbReference type="InterPro" id="IPR005801">
    <property type="entry name" value="ADC_synthase"/>
</dbReference>
<sequence length="185" mass="21008">MLFKDTSLAYQKTVTRRKVWYLEPPRQKQNKLKLYVNKFIERTISDTKLQTQEHVKFKNLFLHIRTLLHASLLKNVIMQFTILTLSLLKTARRTRFFPITTDCSRNYKCGNICLAPPAMNKQSFDRGMHAGPVGLFGGGESEFSVGIRYALVKKGLGALIYSGKGIVSGSDSSSEWNELDLKTCP</sequence>
<dbReference type="InterPro" id="IPR015890">
    <property type="entry name" value="Chorismate_C"/>
</dbReference>
<dbReference type="Pfam" id="PF00425">
    <property type="entry name" value="Chorismate_bind"/>
    <property type="match status" value="1"/>
</dbReference>
<dbReference type="AlphaFoldDB" id="A0A816UPU6"/>
<feature type="domain" description="Chorismate-utilising enzyme C-terminal" evidence="1">
    <location>
        <begin position="122"/>
        <end position="182"/>
    </location>
</feature>
<proteinExistence type="predicted"/>
<evidence type="ECO:0000313" key="2">
    <source>
        <dbReference type="EMBL" id="CAF2114664.1"/>
    </source>
</evidence>
<dbReference type="Proteomes" id="UP001295469">
    <property type="component" value="Chromosome C08"/>
</dbReference>
<reference evidence="2" key="1">
    <citation type="submission" date="2021-01" db="EMBL/GenBank/DDBJ databases">
        <authorList>
            <consortium name="Genoscope - CEA"/>
            <person name="William W."/>
        </authorList>
    </citation>
    <scope>NUCLEOTIDE SEQUENCE</scope>
</reference>